<name>A0A6J1SN80_FRAOC</name>
<gene>
    <name evidence="12" type="primary">LOC113209187</name>
</gene>
<dbReference type="KEGG" id="foc:113209187"/>
<dbReference type="PANTHER" id="PTHR12553">
    <property type="entry name" value="ZINC PHOSPHODIESTERASE ELAC PROTEIN 2"/>
    <property type="match status" value="1"/>
</dbReference>
<comment type="similarity">
    <text evidence="3">Belongs to the RNase Z family.</text>
</comment>
<dbReference type="CDD" id="cd07718">
    <property type="entry name" value="RNaseZ_ELAC1_ELAC2-C-term-like_MBL-fold"/>
    <property type="match status" value="1"/>
</dbReference>
<keyword evidence="9" id="KW-0378">Hydrolase</keyword>
<dbReference type="Proteomes" id="UP000504606">
    <property type="component" value="Unplaced"/>
</dbReference>
<keyword evidence="11" id="KW-1185">Reference proteome</keyword>
<evidence type="ECO:0000256" key="4">
    <source>
        <dbReference type="ARBA" id="ARBA00012477"/>
    </source>
</evidence>
<dbReference type="GO" id="GO:0042781">
    <property type="term" value="F:3'-tRNA processing endoribonuclease activity"/>
    <property type="evidence" value="ECO:0007669"/>
    <property type="project" value="UniProtKB-EC"/>
</dbReference>
<keyword evidence="10" id="KW-0862">Zinc</keyword>
<evidence type="ECO:0000256" key="10">
    <source>
        <dbReference type="ARBA" id="ARBA00022833"/>
    </source>
</evidence>
<evidence type="ECO:0000256" key="2">
    <source>
        <dbReference type="ARBA" id="ARBA00001947"/>
    </source>
</evidence>
<dbReference type="GO" id="GO:1990180">
    <property type="term" value="P:mitochondrial tRNA 3'-end processing"/>
    <property type="evidence" value="ECO:0007669"/>
    <property type="project" value="TreeGrafter"/>
</dbReference>
<dbReference type="Pfam" id="PF23023">
    <property type="entry name" value="Anti-Pycsar_Apyc1"/>
    <property type="match status" value="1"/>
</dbReference>
<dbReference type="InterPro" id="IPR036866">
    <property type="entry name" value="RibonucZ/Hydroxyglut_hydro"/>
</dbReference>
<comment type="catalytic activity">
    <reaction evidence="1">
        <text>Endonucleolytic cleavage of RNA, removing extra 3' nucleotides from tRNA precursor, generating 3' termini of tRNAs. A 3'-hydroxy group is left at the tRNA terminus and a 5'-phosphoryl group is left at the trailer molecule.</text>
        <dbReference type="EC" id="3.1.26.11"/>
    </reaction>
</comment>
<keyword evidence="6" id="KW-0540">Nuclease</keyword>
<organism evidence="11 12">
    <name type="scientific">Frankliniella occidentalis</name>
    <name type="common">Western flower thrips</name>
    <name type="synonym">Euthrips occidentalis</name>
    <dbReference type="NCBI Taxonomy" id="133901"/>
    <lineage>
        <taxon>Eukaryota</taxon>
        <taxon>Metazoa</taxon>
        <taxon>Ecdysozoa</taxon>
        <taxon>Arthropoda</taxon>
        <taxon>Hexapoda</taxon>
        <taxon>Insecta</taxon>
        <taxon>Pterygota</taxon>
        <taxon>Neoptera</taxon>
        <taxon>Paraneoptera</taxon>
        <taxon>Thysanoptera</taxon>
        <taxon>Terebrantia</taxon>
        <taxon>Thripoidea</taxon>
        <taxon>Thripidae</taxon>
        <taxon>Frankliniella</taxon>
    </lineage>
</organism>
<evidence type="ECO:0000313" key="12">
    <source>
        <dbReference type="RefSeq" id="XP_026282377.1"/>
    </source>
</evidence>
<dbReference type="GO" id="GO:0046872">
    <property type="term" value="F:metal ion binding"/>
    <property type="evidence" value="ECO:0007669"/>
    <property type="project" value="UniProtKB-KW"/>
</dbReference>
<evidence type="ECO:0000256" key="9">
    <source>
        <dbReference type="ARBA" id="ARBA00022801"/>
    </source>
</evidence>
<dbReference type="InterPro" id="IPR047151">
    <property type="entry name" value="RNZ2-like"/>
</dbReference>
<dbReference type="GO" id="GO:0005739">
    <property type="term" value="C:mitochondrion"/>
    <property type="evidence" value="ECO:0007669"/>
    <property type="project" value="TreeGrafter"/>
</dbReference>
<evidence type="ECO:0000256" key="3">
    <source>
        <dbReference type="ARBA" id="ARBA00007823"/>
    </source>
</evidence>
<evidence type="ECO:0000256" key="7">
    <source>
        <dbReference type="ARBA" id="ARBA00022723"/>
    </source>
</evidence>
<dbReference type="SUPFAM" id="SSF56281">
    <property type="entry name" value="Metallo-hydrolase/oxidoreductase"/>
    <property type="match status" value="2"/>
</dbReference>
<dbReference type="Gene3D" id="3.60.15.10">
    <property type="entry name" value="Ribonuclease Z/Hydroxyacylglutathione hydrolase-like"/>
    <property type="match status" value="2"/>
</dbReference>
<evidence type="ECO:0000256" key="6">
    <source>
        <dbReference type="ARBA" id="ARBA00022722"/>
    </source>
</evidence>
<reference evidence="12" key="1">
    <citation type="submission" date="2025-08" db="UniProtKB">
        <authorList>
            <consortium name="RefSeq"/>
        </authorList>
    </citation>
    <scope>IDENTIFICATION</scope>
    <source>
        <tissue evidence="12">Whole organism</tissue>
    </source>
</reference>
<evidence type="ECO:0000256" key="8">
    <source>
        <dbReference type="ARBA" id="ARBA00022759"/>
    </source>
</evidence>
<keyword evidence="7" id="KW-0479">Metal-binding</keyword>
<accession>A0A6J1SN80</accession>
<dbReference type="GeneID" id="113209187"/>
<proteinExistence type="inferred from homology"/>
<keyword evidence="8" id="KW-0255">Endonuclease</keyword>
<evidence type="ECO:0000313" key="11">
    <source>
        <dbReference type="Proteomes" id="UP000504606"/>
    </source>
</evidence>
<dbReference type="AlphaFoldDB" id="A0A6J1SN80"/>
<dbReference type="OrthoDB" id="527344at2759"/>
<dbReference type="PANTHER" id="PTHR12553:SF49">
    <property type="entry name" value="ZINC PHOSPHODIESTERASE ELAC PROTEIN 2"/>
    <property type="match status" value="1"/>
</dbReference>
<sequence length="795" mass="90797">MSLLKGLVSCRIIPPCSTRYHCLILKCNKHEGKNKNYYMRVLHETPLAPVGDTFVKVTGNGSLNVSKSILLRFMNERIFFNCGQSGESTFKGTLNHVFVTHLDWIKIGGIISLIYKASSSKLEEVTFYGPPGLDVFIRALENFLRLDNFKVKVFESSAFESDLLQVKTVPLSLKDGVSHKSCDVDKSWFRKKFTYKPVVQEESLLDRVPQNYIDLNTAHSYIIKFVSKNAWVLSECVKRGVKPGENMQKLWRGESVVLEDGSIVTPEDVIKSDNFPNVIVLDVPSEGFIEDLMQKEEYKEFFSSTKQKQNSCLVVHFSPVNVMKDERYISWMQCFPPTTKHLIVNESNLWQTPERVLNRQEICRLISPEFFPQLISNVIRTPNHPSHYTVREVLEADEPASYVPDKNSERWLQEWKNIPKEVQILESWPGTTINLRSLLPVRSFQPFMVSEDPIKSRKLFNICSKTSPKNPKITFLGTGSQGNSAYRNSSGILLEMSSDCSIMLDCGDGMMHQLSCLNGTSQREKVLSSLKCIFVSHTHADHHAGIIGLLLEIRKNNISKGRKNKLIILVPPVFVSWLETYHHKFQPILDDVILINLSDMVTLRHSDEEFNSLFRKHLGMKKVLVCYAKHSAFSYCICFEHSSGWKISYSGDTQMNRNFVDIGERSDLLIHEATFGTGLDLMAKQARHSTTKDAIAVGKMMGAKQIILTHFSKRYPAIPCIQNIEHTSNVSVAFDFLQCHLSDFHHLPKLNDCYKKVFASFEAENIEEHNRLLTRESLLSEMTKTRGPYSKEELQ</sequence>
<protein>
    <recommendedName>
        <fullName evidence="4">ribonuclease Z</fullName>
        <ecNumber evidence="4">3.1.26.11</ecNumber>
    </recommendedName>
</protein>
<comment type="cofactor">
    <cofactor evidence="2">
        <name>Zn(2+)</name>
        <dbReference type="ChEBI" id="CHEBI:29105"/>
    </cofactor>
</comment>
<evidence type="ECO:0000256" key="1">
    <source>
        <dbReference type="ARBA" id="ARBA00000402"/>
    </source>
</evidence>
<keyword evidence="5" id="KW-0819">tRNA processing</keyword>
<evidence type="ECO:0000256" key="5">
    <source>
        <dbReference type="ARBA" id="ARBA00022694"/>
    </source>
</evidence>
<dbReference type="RefSeq" id="XP_026282377.1">
    <property type="nucleotide sequence ID" value="XM_026426592.2"/>
</dbReference>
<dbReference type="EC" id="3.1.26.11" evidence="4"/>